<accession>A6HZA2</accession>
<reference evidence="2" key="1">
    <citation type="submission" date="2005-09" db="EMBL/GenBank/DDBJ databases">
        <authorList>
            <person name="Mural R.J."/>
            <person name="Li P.W."/>
            <person name="Adams M.D."/>
            <person name="Amanatides P.G."/>
            <person name="Baden-Tillson H."/>
            <person name="Barnstead M."/>
            <person name="Chin S.H."/>
            <person name="Dew I."/>
            <person name="Evans C.A."/>
            <person name="Ferriera S."/>
            <person name="Flanigan M."/>
            <person name="Fosler C."/>
            <person name="Glodek A."/>
            <person name="Gu Z."/>
            <person name="Holt R.A."/>
            <person name="Jennings D."/>
            <person name="Kraft C.L."/>
            <person name="Lu F."/>
            <person name="Nguyen T."/>
            <person name="Nusskern D.R."/>
            <person name="Pfannkoch C.M."/>
            <person name="Sitter C."/>
            <person name="Sutton G.G."/>
            <person name="Venter J.C."/>
            <person name="Wang Z."/>
            <person name="Woodage T."/>
            <person name="Zheng X.H."/>
            <person name="Zhong F."/>
        </authorList>
    </citation>
    <scope>NUCLEOTIDE SEQUENCE [LARGE SCALE GENOMIC DNA]</scope>
    <source>
        <strain>BN</strain>
        <strain evidence="2">Sprague-Dawley</strain>
    </source>
</reference>
<organism evidence="1 2">
    <name type="scientific">Rattus norvegicus</name>
    <name type="common">Rat</name>
    <dbReference type="NCBI Taxonomy" id="10116"/>
    <lineage>
        <taxon>Eukaryota</taxon>
        <taxon>Metazoa</taxon>
        <taxon>Chordata</taxon>
        <taxon>Craniata</taxon>
        <taxon>Vertebrata</taxon>
        <taxon>Euteleostomi</taxon>
        <taxon>Mammalia</taxon>
        <taxon>Eutheria</taxon>
        <taxon>Euarchontoglires</taxon>
        <taxon>Glires</taxon>
        <taxon>Rodentia</taxon>
        <taxon>Myomorpha</taxon>
        <taxon>Muroidea</taxon>
        <taxon>Muridae</taxon>
        <taxon>Murinae</taxon>
        <taxon>Rattus</taxon>
    </lineage>
</organism>
<name>A6HZA2_RAT</name>
<dbReference type="EMBL" id="CH473953">
    <property type="protein sequence ID" value="EDM12533.1"/>
    <property type="molecule type" value="Genomic_DNA"/>
</dbReference>
<protein>
    <submittedName>
        <fullName evidence="1">RCG48522, isoform CRA_b</fullName>
    </submittedName>
</protein>
<sequence>MFLFISGEGGLGALKPLVSSRFNLKSDKK</sequence>
<gene>
    <name evidence="1" type="ORF">rCG_48522</name>
</gene>
<evidence type="ECO:0000313" key="2">
    <source>
        <dbReference type="Proteomes" id="UP000234681"/>
    </source>
</evidence>
<dbReference type="AlphaFoldDB" id="A6HZA2"/>
<dbReference type="Proteomes" id="UP000234681">
    <property type="component" value="Chromosome 1"/>
</dbReference>
<evidence type="ECO:0000313" key="1">
    <source>
        <dbReference type="EMBL" id="EDM12533.1"/>
    </source>
</evidence>
<proteinExistence type="predicted"/>